<dbReference type="KEGG" id="eba:ebA407"/>
<reference evidence="1 2" key="1">
    <citation type="journal article" date="2005" name="Arch. Microbiol.">
        <title>The genome sequence of an anaerobic aromatic-degrading denitrifying bacterium, strain EbN1.</title>
        <authorList>
            <person name="Rabus R."/>
            <person name="Kube M."/>
            <person name="Heider J."/>
            <person name="Beck A."/>
            <person name="Heitmann K."/>
            <person name="Widdel F."/>
            <person name="Reinhardt R."/>
        </authorList>
    </citation>
    <scope>NUCLEOTIDE SEQUENCE [LARGE SCALE GENOMIC DNA]</scope>
    <source>
        <strain evidence="1 2">EbN1</strain>
    </source>
</reference>
<dbReference type="EMBL" id="CR555306">
    <property type="protein sequence ID" value="CAI06334.1"/>
    <property type="molecule type" value="Genomic_DNA"/>
</dbReference>
<dbReference type="Proteomes" id="UP000006552">
    <property type="component" value="Chromosome"/>
</dbReference>
<evidence type="ECO:0000313" key="1">
    <source>
        <dbReference type="EMBL" id="CAI06334.1"/>
    </source>
</evidence>
<keyword evidence="2" id="KW-1185">Reference proteome</keyword>
<organism evidence="1 2">
    <name type="scientific">Aromatoleum aromaticum (strain DSM 19018 / LMG 30748 / EbN1)</name>
    <name type="common">Azoarcus sp. (strain EbN1)</name>
    <dbReference type="NCBI Taxonomy" id="76114"/>
    <lineage>
        <taxon>Bacteria</taxon>
        <taxon>Pseudomonadati</taxon>
        <taxon>Pseudomonadota</taxon>
        <taxon>Betaproteobacteria</taxon>
        <taxon>Rhodocyclales</taxon>
        <taxon>Rhodocyclaceae</taxon>
        <taxon>Aromatoleum</taxon>
    </lineage>
</organism>
<protein>
    <submittedName>
        <fullName evidence="1">Uncharacterized protein</fullName>
    </submittedName>
</protein>
<proteinExistence type="predicted"/>
<gene>
    <name evidence="1" type="ORF">ebA407</name>
</gene>
<accession>Q5P8M5</accession>
<name>Q5P8M5_AROAE</name>
<dbReference type="AlphaFoldDB" id="Q5P8M5"/>
<evidence type="ECO:0000313" key="2">
    <source>
        <dbReference type="Proteomes" id="UP000006552"/>
    </source>
</evidence>
<dbReference type="HOGENOM" id="CLU_2986502_0_0_4"/>
<sequence>MSRLRRGCEGMCEWYRRDGGRLGGERVHRVVLRRLIRRAWKSPTDPRPACRFGRRSR</sequence>